<gene>
    <name evidence="2" type="ORF">CEPIT_LOCUS41714</name>
</gene>
<comment type="caution">
    <text evidence="2">The sequence shown here is derived from an EMBL/GenBank/DDBJ whole genome shotgun (WGS) entry which is preliminary data.</text>
</comment>
<organism evidence="2 3">
    <name type="scientific">Cuscuta epithymum</name>
    <dbReference type="NCBI Taxonomy" id="186058"/>
    <lineage>
        <taxon>Eukaryota</taxon>
        <taxon>Viridiplantae</taxon>
        <taxon>Streptophyta</taxon>
        <taxon>Embryophyta</taxon>
        <taxon>Tracheophyta</taxon>
        <taxon>Spermatophyta</taxon>
        <taxon>Magnoliopsida</taxon>
        <taxon>eudicotyledons</taxon>
        <taxon>Gunneridae</taxon>
        <taxon>Pentapetalae</taxon>
        <taxon>asterids</taxon>
        <taxon>lamiids</taxon>
        <taxon>Solanales</taxon>
        <taxon>Convolvulaceae</taxon>
        <taxon>Cuscuteae</taxon>
        <taxon>Cuscuta</taxon>
        <taxon>Cuscuta subgen. Cuscuta</taxon>
    </lineage>
</organism>
<reference evidence="2" key="1">
    <citation type="submission" date="2022-07" db="EMBL/GenBank/DDBJ databases">
        <authorList>
            <person name="Macas J."/>
            <person name="Novak P."/>
            <person name="Neumann P."/>
        </authorList>
    </citation>
    <scope>NUCLEOTIDE SEQUENCE</scope>
</reference>
<evidence type="ECO:0000313" key="3">
    <source>
        <dbReference type="Proteomes" id="UP001152523"/>
    </source>
</evidence>
<dbReference type="EMBL" id="CAMAPF010001071">
    <property type="protein sequence ID" value="CAH9144788.1"/>
    <property type="molecule type" value="Genomic_DNA"/>
</dbReference>
<dbReference type="AlphaFoldDB" id="A0AAV0GB62"/>
<evidence type="ECO:0000313" key="2">
    <source>
        <dbReference type="EMBL" id="CAH9144788.1"/>
    </source>
</evidence>
<feature type="region of interest" description="Disordered" evidence="1">
    <location>
        <begin position="1"/>
        <end position="21"/>
    </location>
</feature>
<keyword evidence="3" id="KW-1185">Reference proteome</keyword>
<evidence type="ECO:0000256" key="1">
    <source>
        <dbReference type="SAM" id="MobiDB-lite"/>
    </source>
</evidence>
<proteinExistence type="predicted"/>
<accession>A0AAV0GB62</accession>
<sequence length="92" mass="10338">MVPRLQTDAVSRPPLPNNTLPPPATILIVDSSCPASLIWSRKKANRTTSSDCRPHQTIRKENSIARSYHLIHREKPRLNLSTKLVGTIAFKK</sequence>
<dbReference type="Proteomes" id="UP001152523">
    <property type="component" value="Unassembled WGS sequence"/>
</dbReference>
<protein>
    <submittedName>
        <fullName evidence="2">Uncharacterized protein</fullName>
    </submittedName>
</protein>
<name>A0AAV0GB62_9ASTE</name>